<gene>
    <name evidence="2" type="ORF">C9I28_14400</name>
</gene>
<dbReference type="Gene3D" id="1.10.10.10">
    <property type="entry name" value="Winged helix-like DNA-binding domain superfamily/Winged helix DNA-binding domain"/>
    <property type="match status" value="1"/>
</dbReference>
<reference evidence="2 3" key="1">
    <citation type="submission" date="2018-03" db="EMBL/GenBank/DDBJ databases">
        <title>Massilia armeniaca sp. nov., isolated from desert soil.</title>
        <authorList>
            <person name="Huang H."/>
            <person name="Ren M."/>
        </authorList>
    </citation>
    <scope>NUCLEOTIDE SEQUENCE [LARGE SCALE GENOMIC DNA]</scope>
    <source>
        <strain evidence="2 3">ZMN-3</strain>
    </source>
</reference>
<dbReference type="SUPFAM" id="SSF46785">
    <property type="entry name" value="Winged helix' DNA-binding domain"/>
    <property type="match status" value="1"/>
</dbReference>
<organism evidence="2 3">
    <name type="scientific">Pseudoduganella armeniaca</name>
    <dbReference type="NCBI Taxonomy" id="2072590"/>
    <lineage>
        <taxon>Bacteria</taxon>
        <taxon>Pseudomonadati</taxon>
        <taxon>Pseudomonadota</taxon>
        <taxon>Betaproteobacteria</taxon>
        <taxon>Burkholderiales</taxon>
        <taxon>Oxalobacteraceae</taxon>
        <taxon>Telluria group</taxon>
        <taxon>Pseudoduganella</taxon>
    </lineage>
</organism>
<protein>
    <submittedName>
        <fullName evidence="2">MarR family transcriptional regulator</fullName>
    </submittedName>
</protein>
<dbReference type="PANTHER" id="PTHR39515">
    <property type="entry name" value="CONSERVED PROTEIN"/>
    <property type="match status" value="1"/>
</dbReference>
<dbReference type="EMBL" id="CP028324">
    <property type="protein sequence ID" value="AVR96732.1"/>
    <property type="molecule type" value="Genomic_DNA"/>
</dbReference>
<name>A0A2R4CAZ4_9BURK</name>
<dbReference type="InterPro" id="IPR052526">
    <property type="entry name" value="HTH-type_Bedaq_tolerance"/>
</dbReference>
<evidence type="ECO:0000259" key="1">
    <source>
        <dbReference type="PROSITE" id="PS50995"/>
    </source>
</evidence>
<dbReference type="InterPro" id="IPR036388">
    <property type="entry name" value="WH-like_DNA-bd_sf"/>
</dbReference>
<dbReference type="Gene3D" id="1.10.287.100">
    <property type="match status" value="1"/>
</dbReference>
<dbReference type="OrthoDB" id="3215377at2"/>
<dbReference type="InterPro" id="IPR000835">
    <property type="entry name" value="HTH_MarR-typ"/>
</dbReference>
<dbReference type="RefSeq" id="WP_107142081.1">
    <property type="nucleotide sequence ID" value="NZ_CP028324.1"/>
</dbReference>
<accession>A0A2R4CAZ4</accession>
<sequence length="155" mass="16615">MNRHTPEDVARLAEDLRGAVGRFVRSVRSATHTATTAQGEVMAQLARDGPATVAALAQQRGVKHQSMRLVVARLVEQGTVALLDNPRDGRSQLVTLTEQGLAQVQAERSMRTDYLAQTLASRLSGEERRLLGQAIALLDRVSAAADEAPHASASP</sequence>
<proteinExistence type="predicted"/>
<dbReference type="PROSITE" id="PS50995">
    <property type="entry name" value="HTH_MARR_2"/>
    <property type="match status" value="1"/>
</dbReference>
<dbReference type="AlphaFoldDB" id="A0A2R4CAZ4"/>
<evidence type="ECO:0000313" key="2">
    <source>
        <dbReference type="EMBL" id="AVR96732.1"/>
    </source>
</evidence>
<dbReference type="PANTHER" id="PTHR39515:SF2">
    <property type="entry name" value="HTH-TYPE TRANSCRIPTIONAL REGULATOR RV0880"/>
    <property type="match status" value="1"/>
</dbReference>
<dbReference type="KEGG" id="masz:C9I28_14400"/>
<dbReference type="InterPro" id="IPR036390">
    <property type="entry name" value="WH_DNA-bd_sf"/>
</dbReference>
<feature type="domain" description="HTH marR-type" evidence="1">
    <location>
        <begin position="2"/>
        <end position="143"/>
    </location>
</feature>
<dbReference type="Proteomes" id="UP000240505">
    <property type="component" value="Chromosome"/>
</dbReference>
<keyword evidence="3" id="KW-1185">Reference proteome</keyword>
<dbReference type="SMART" id="SM00347">
    <property type="entry name" value="HTH_MARR"/>
    <property type="match status" value="1"/>
</dbReference>
<dbReference type="GO" id="GO:0003700">
    <property type="term" value="F:DNA-binding transcription factor activity"/>
    <property type="evidence" value="ECO:0007669"/>
    <property type="project" value="InterPro"/>
</dbReference>
<evidence type="ECO:0000313" key="3">
    <source>
        <dbReference type="Proteomes" id="UP000240505"/>
    </source>
</evidence>
<dbReference type="Pfam" id="PF12802">
    <property type="entry name" value="MarR_2"/>
    <property type="match status" value="1"/>
</dbReference>